<dbReference type="EMBL" id="NHZQ01000003">
    <property type="protein sequence ID" value="PSK60790.1"/>
    <property type="molecule type" value="Genomic_DNA"/>
</dbReference>
<comment type="caution">
    <text evidence="2">The sequence shown here is derived from an EMBL/GenBank/DDBJ whole genome shotgun (WGS) entry which is preliminary data.</text>
</comment>
<feature type="region of interest" description="Disordered" evidence="1">
    <location>
        <begin position="90"/>
        <end position="166"/>
    </location>
</feature>
<feature type="compositionally biased region" description="Polar residues" evidence="1">
    <location>
        <begin position="196"/>
        <end position="213"/>
    </location>
</feature>
<sequence>MFSPQPVSKKPPGVLSYRNPPSRDISQHSIPSFQSFIKRTPPLNDAQKPLPPSPPLAYGAEQRQNSRERRRTSSVYSRLINQWAATPESWASNDFSSHTSLPSPSESSHPPAPHIGDPDDEILQPSVFRPLNMSSKAGYDSGVQFSPYSSHYDHEKHSPSETTFEDVKTMSLLEARDRASSEYAPALLPEELSAKVRSNGSLRGSINSSTQRLSFDESSSHKSPSSVRFDMRDTRNAKPKPSDLSSTYSDPYMKYAEAYRQDSDASFLSYERRGRPTERMPSPTSPIRYGPPSSQPSLAKSSPSEAERLAQMYHAVLLDESLQSSRSRRSRRPSASPPPDTRTQMKMIPQPLFFNPRQVSDQRIKEHVAPRFTNAPPQRPNRPSILKTSASQPIQHTILPKSSRRANTGLSDLSPRSDKSDTPILGRFASDSRVRDKSPHLAKAAGNGGGTLAAMKDMLATVNVSGKPFRRLSLHVPAAVKEHGISMGEVGKKLSHLKEKGGTMLESGEKKRERLREDRKRELKGMIRVIPNA</sequence>
<dbReference type="AlphaFoldDB" id="A0A2P8AJZ2"/>
<feature type="compositionally biased region" description="Polar residues" evidence="1">
    <location>
        <begin position="386"/>
        <end position="395"/>
    </location>
</feature>
<keyword evidence="3" id="KW-1185">Reference proteome</keyword>
<protein>
    <submittedName>
        <fullName evidence="2">Nonribosomal peptide synthetase 2</fullName>
    </submittedName>
</protein>
<gene>
    <name evidence="2" type="ORF">B9Z65_940</name>
</gene>
<evidence type="ECO:0000313" key="3">
    <source>
        <dbReference type="Proteomes" id="UP000243723"/>
    </source>
</evidence>
<feature type="region of interest" description="Disordered" evidence="1">
    <location>
        <begin position="368"/>
        <end position="448"/>
    </location>
</feature>
<feature type="compositionally biased region" description="Low complexity" evidence="1">
    <location>
        <begin position="291"/>
        <end position="304"/>
    </location>
</feature>
<feature type="region of interest" description="Disordered" evidence="1">
    <location>
        <begin position="500"/>
        <end position="520"/>
    </location>
</feature>
<organism evidence="2 3">
    <name type="scientific">Elsinoe australis</name>
    <dbReference type="NCBI Taxonomy" id="40998"/>
    <lineage>
        <taxon>Eukaryota</taxon>
        <taxon>Fungi</taxon>
        <taxon>Dikarya</taxon>
        <taxon>Ascomycota</taxon>
        <taxon>Pezizomycotina</taxon>
        <taxon>Dothideomycetes</taxon>
        <taxon>Dothideomycetidae</taxon>
        <taxon>Myriangiales</taxon>
        <taxon>Elsinoaceae</taxon>
        <taxon>Elsinoe</taxon>
    </lineage>
</organism>
<reference evidence="2 3" key="1">
    <citation type="submission" date="2017-05" db="EMBL/GenBank/DDBJ databases">
        <title>Draft genome sequence of Elsinoe australis.</title>
        <authorList>
            <person name="Cheng Q."/>
        </authorList>
    </citation>
    <scope>NUCLEOTIDE SEQUENCE [LARGE SCALE GENOMIC DNA]</scope>
    <source>
        <strain evidence="2 3">NL1</strain>
    </source>
</reference>
<dbReference type="Proteomes" id="UP000243723">
    <property type="component" value="Unassembled WGS sequence"/>
</dbReference>
<feature type="compositionally biased region" description="Basic and acidic residues" evidence="1">
    <location>
        <begin position="430"/>
        <end position="439"/>
    </location>
</feature>
<feature type="region of interest" description="Disordered" evidence="1">
    <location>
        <begin position="1"/>
        <end position="75"/>
    </location>
</feature>
<name>A0A2P8AJZ2_9PEZI</name>
<evidence type="ECO:0000313" key="2">
    <source>
        <dbReference type="EMBL" id="PSK60790.1"/>
    </source>
</evidence>
<accession>A0A2P8AJZ2</accession>
<dbReference type="OrthoDB" id="3919589at2759"/>
<feature type="compositionally biased region" description="Low complexity" evidence="1">
    <location>
        <begin position="96"/>
        <end position="109"/>
    </location>
</feature>
<proteinExistence type="predicted"/>
<evidence type="ECO:0000256" key="1">
    <source>
        <dbReference type="SAM" id="MobiDB-lite"/>
    </source>
</evidence>
<feature type="compositionally biased region" description="Polar residues" evidence="1">
    <location>
        <begin position="27"/>
        <end position="37"/>
    </location>
</feature>
<feature type="region of interest" description="Disordered" evidence="1">
    <location>
        <begin position="320"/>
        <end position="349"/>
    </location>
</feature>
<feature type="region of interest" description="Disordered" evidence="1">
    <location>
        <begin position="273"/>
        <end position="305"/>
    </location>
</feature>
<feature type="region of interest" description="Disordered" evidence="1">
    <location>
        <begin position="178"/>
        <end position="249"/>
    </location>
</feature>